<dbReference type="STRING" id="1798381.A2721_02425"/>
<proteinExistence type="predicted"/>
<evidence type="ECO:0000313" key="2">
    <source>
        <dbReference type="Proteomes" id="UP000177871"/>
    </source>
</evidence>
<sequence>MPTIKETFETWAETLSRPGQSKRVTILTGEERGIIWNALNSARAELQDLRQIRRIGKKQFAANYSLADAQKIANLARTKIEAKLAKKLAKRVTLPTLTSEALAATHASFLEALTSRHQNDWSN</sequence>
<dbReference type="Proteomes" id="UP000177871">
    <property type="component" value="Unassembled WGS sequence"/>
</dbReference>
<dbReference type="AlphaFoldDB" id="A0A1F6A3C7"/>
<evidence type="ECO:0000313" key="1">
    <source>
        <dbReference type="EMBL" id="OGG18972.1"/>
    </source>
</evidence>
<reference evidence="1 2" key="1">
    <citation type="journal article" date="2016" name="Nat. Commun.">
        <title>Thousands of microbial genomes shed light on interconnected biogeochemical processes in an aquifer system.</title>
        <authorList>
            <person name="Anantharaman K."/>
            <person name="Brown C.T."/>
            <person name="Hug L.A."/>
            <person name="Sharon I."/>
            <person name="Castelle C.J."/>
            <person name="Probst A.J."/>
            <person name="Thomas B.C."/>
            <person name="Singh A."/>
            <person name="Wilkins M.J."/>
            <person name="Karaoz U."/>
            <person name="Brodie E.L."/>
            <person name="Williams K.H."/>
            <person name="Hubbard S.S."/>
            <person name="Banfield J.F."/>
        </authorList>
    </citation>
    <scope>NUCLEOTIDE SEQUENCE [LARGE SCALE GENOMIC DNA]</scope>
</reference>
<name>A0A1F6A3C7_9BACT</name>
<organism evidence="1 2">
    <name type="scientific">Candidatus Gottesmanbacteria bacterium RIFCSPHIGHO2_01_FULL_47_48</name>
    <dbReference type="NCBI Taxonomy" id="1798381"/>
    <lineage>
        <taxon>Bacteria</taxon>
        <taxon>Candidatus Gottesmaniibacteriota</taxon>
    </lineage>
</organism>
<protein>
    <submittedName>
        <fullName evidence="1">Uncharacterized protein</fullName>
    </submittedName>
</protein>
<gene>
    <name evidence="1" type="ORF">A2721_02425</name>
</gene>
<accession>A0A1F6A3C7</accession>
<comment type="caution">
    <text evidence="1">The sequence shown here is derived from an EMBL/GenBank/DDBJ whole genome shotgun (WGS) entry which is preliminary data.</text>
</comment>
<dbReference type="EMBL" id="MFJK01000011">
    <property type="protein sequence ID" value="OGG18972.1"/>
    <property type="molecule type" value="Genomic_DNA"/>
</dbReference>